<gene>
    <name evidence="2" type="ORF">EF294_20135</name>
</gene>
<proteinExistence type="predicted"/>
<keyword evidence="1" id="KW-1133">Transmembrane helix</keyword>
<organism evidence="2 3">
    <name type="scientific">Gordonia oryzae</name>
    <dbReference type="NCBI Taxonomy" id="2487349"/>
    <lineage>
        <taxon>Bacteria</taxon>
        <taxon>Bacillati</taxon>
        <taxon>Actinomycetota</taxon>
        <taxon>Actinomycetes</taxon>
        <taxon>Mycobacteriales</taxon>
        <taxon>Gordoniaceae</taxon>
        <taxon>Gordonia</taxon>
    </lineage>
</organism>
<name>A0A3N4G8M4_9ACTN</name>
<dbReference type="OrthoDB" id="4427703at2"/>
<dbReference type="RefSeq" id="WP_123932754.1">
    <property type="nucleotide sequence ID" value="NZ_JBPSDP010000014.1"/>
</dbReference>
<accession>A0A3N4G8M4</accession>
<dbReference type="InterPro" id="IPR032710">
    <property type="entry name" value="NTF2-like_dom_sf"/>
</dbReference>
<reference evidence="2 3" key="1">
    <citation type="submission" date="2018-11" db="EMBL/GenBank/DDBJ databases">
        <title>Draft genome sequence of Gordonia sp. RS15-1S isolated from rice stems.</title>
        <authorList>
            <person name="Muangham S."/>
        </authorList>
    </citation>
    <scope>NUCLEOTIDE SEQUENCE [LARGE SCALE GENOMIC DNA]</scope>
    <source>
        <strain evidence="2 3">RS15-1S</strain>
    </source>
</reference>
<dbReference type="AlphaFoldDB" id="A0A3N4G8M4"/>
<evidence type="ECO:0000313" key="3">
    <source>
        <dbReference type="Proteomes" id="UP000267536"/>
    </source>
</evidence>
<dbReference type="Gene3D" id="3.10.450.50">
    <property type="match status" value="1"/>
</dbReference>
<dbReference type="EMBL" id="RKMH01000021">
    <property type="protein sequence ID" value="RPA56896.1"/>
    <property type="molecule type" value="Genomic_DNA"/>
</dbReference>
<evidence type="ECO:0000313" key="2">
    <source>
        <dbReference type="EMBL" id="RPA56896.1"/>
    </source>
</evidence>
<evidence type="ECO:0000256" key="1">
    <source>
        <dbReference type="SAM" id="Phobius"/>
    </source>
</evidence>
<keyword evidence="3" id="KW-1185">Reference proteome</keyword>
<dbReference type="Proteomes" id="UP000267536">
    <property type="component" value="Unassembled WGS sequence"/>
</dbReference>
<sequence>MAKRAAKRAEPDVIPDEPATPSWRNAWPFWVALAVVALAAGGIALSYAFRPAQDRASDSAKVQYAINDLYTARNNVDYAAFREHTCSADLGSAGFPSKPEFVTQNRQSLDTNGRIVIPTISDVAVSGDRATATVHWHFDKKSDQTQTTKVAAIREDGNWKVCKP</sequence>
<evidence type="ECO:0008006" key="4">
    <source>
        <dbReference type="Google" id="ProtNLM"/>
    </source>
</evidence>
<feature type="transmembrane region" description="Helical" evidence="1">
    <location>
        <begin position="27"/>
        <end position="49"/>
    </location>
</feature>
<keyword evidence="1" id="KW-0812">Transmembrane</keyword>
<comment type="caution">
    <text evidence="2">The sequence shown here is derived from an EMBL/GenBank/DDBJ whole genome shotgun (WGS) entry which is preliminary data.</text>
</comment>
<keyword evidence="1" id="KW-0472">Membrane</keyword>
<protein>
    <recommendedName>
        <fullName evidence="4">DUF4878 domain-containing protein</fullName>
    </recommendedName>
</protein>
<dbReference type="SUPFAM" id="SSF54427">
    <property type="entry name" value="NTF2-like"/>
    <property type="match status" value="1"/>
</dbReference>